<sequence length="92" mass="10448">MREHRRGCGKRPDRPLSFQYQGCLVQLIDVDAVFTFAEGNRFLFPVKHILSLISQSSMQLNLRTFILCPLSLPLIISVSLIIICINQSIGFI</sequence>
<evidence type="ECO:0000313" key="2">
    <source>
        <dbReference type="EMBL" id="MBX65255.1"/>
    </source>
</evidence>
<organism evidence="2">
    <name type="scientific">Rhizophora mucronata</name>
    <name type="common">Asiatic mangrove</name>
    <dbReference type="NCBI Taxonomy" id="61149"/>
    <lineage>
        <taxon>Eukaryota</taxon>
        <taxon>Viridiplantae</taxon>
        <taxon>Streptophyta</taxon>
        <taxon>Embryophyta</taxon>
        <taxon>Tracheophyta</taxon>
        <taxon>Spermatophyta</taxon>
        <taxon>Magnoliopsida</taxon>
        <taxon>eudicotyledons</taxon>
        <taxon>Gunneridae</taxon>
        <taxon>Pentapetalae</taxon>
        <taxon>rosids</taxon>
        <taxon>fabids</taxon>
        <taxon>Malpighiales</taxon>
        <taxon>Rhizophoraceae</taxon>
        <taxon>Rhizophora</taxon>
    </lineage>
</organism>
<dbReference type="AlphaFoldDB" id="A0A2P2QE95"/>
<feature type="transmembrane region" description="Helical" evidence="1">
    <location>
        <begin position="65"/>
        <end position="89"/>
    </location>
</feature>
<reference evidence="2" key="1">
    <citation type="submission" date="2018-02" db="EMBL/GenBank/DDBJ databases">
        <title>Rhizophora mucronata_Transcriptome.</title>
        <authorList>
            <person name="Meera S.P."/>
            <person name="Sreeshan A."/>
            <person name="Augustine A."/>
        </authorList>
    </citation>
    <scope>NUCLEOTIDE SEQUENCE</scope>
    <source>
        <tissue evidence="2">Leaf</tissue>
    </source>
</reference>
<dbReference type="EMBL" id="GGEC01084771">
    <property type="protein sequence ID" value="MBX65255.1"/>
    <property type="molecule type" value="Transcribed_RNA"/>
</dbReference>
<keyword evidence="1" id="KW-0812">Transmembrane</keyword>
<protein>
    <submittedName>
        <fullName evidence="2">Uncharacterized protein</fullName>
    </submittedName>
</protein>
<keyword evidence="1" id="KW-0472">Membrane</keyword>
<keyword evidence="1" id="KW-1133">Transmembrane helix</keyword>
<evidence type="ECO:0000256" key="1">
    <source>
        <dbReference type="SAM" id="Phobius"/>
    </source>
</evidence>
<name>A0A2P2QE95_RHIMU</name>
<accession>A0A2P2QE95</accession>
<proteinExistence type="predicted"/>